<dbReference type="RefSeq" id="WP_031178917.1">
    <property type="nucleotide sequence ID" value="NZ_CP032229.1"/>
</dbReference>
<dbReference type="AlphaFoldDB" id="A0A4P6TYC5"/>
<reference evidence="3 4" key="1">
    <citation type="submission" date="2018-08" db="EMBL/GenBank/DDBJ databases">
        <title>The complete genome sequence of Streptomyces seoulensis, a pioneer strain for nickel superoxide dismutase discovery.</title>
        <authorList>
            <person name="Shin J."/>
            <person name="Lee J.-S."/>
            <person name="Lee E.-J."/>
            <person name="Youn H.-D."/>
        </authorList>
    </citation>
    <scope>NUCLEOTIDE SEQUENCE [LARGE SCALE GENOMIC DNA]</scope>
    <source>
        <strain evidence="3 4">KCTC 9819</strain>
    </source>
</reference>
<dbReference type="GeneID" id="300100323"/>
<organism evidence="3 4">
    <name type="scientific">Streptomyces seoulensis</name>
    <dbReference type="NCBI Taxonomy" id="73044"/>
    <lineage>
        <taxon>Bacteria</taxon>
        <taxon>Bacillati</taxon>
        <taxon>Actinomycetota</taxon>
        <taxon>Actinomycetes</taxon>
        <taxon>Kitasatosporales</taxon>
        <taxon>Streptomycetaceae</taxon>
        <taxon>Streptomyces</taxon>
    </lineage>
</organism>
<sequence>MFKSRKPGQDDAWEGTVTDKSRGMLDGSNMYHFVELRLSDGESTKVRIGRQLWKSLAVGDRVVKRAGEDPVKA</sequence>
<dbReference type="OrthoDB" id="3481166at2"/>
<evidence type="ECO:0000313" key="4">
    <source>
        <dbReference type="Proteomes" id="UP000292547"/>
    </source>
</evidence>
<gene>
    <name evidence="3" type="ORF">D0Z67_15490</name>
</gene>
<name>A0A4P6TYC5_STRSO</name>
<feature type="region of interest" description="Disordered" evidence="1">
    <location>
        <begin position="1"/>
        <end position="21"/>
    </location>
</feature>
<dbReference type="KEGG" id="sseo:D0Z67_15490"/>
<feature type="domain" description="DUF7489" evidence="2">
    <location>
        <begin position="9"/>
        <end position="72"/>
    </location>
</feature>
<evidence type="ECO:0000313" key="3">
    <source>
        <dbReference type="EMBL" id="QBJ91551.1"/>
    </source>
</evidence>
<dbReference type="Proteomes" id="UP000292547">
    <property type="component" value="Chromosome"/>
</dbReference>
<accession>A0A4P6TYC5</accession>
<proteinExistence type="predicted"/>
<evidence type="ECO:0000256" key="1">
    <source>
        <dbReference type="SAM" id="MobiDB-lite"/>
    </source>
</evidence>
<dbReference type="Pfam" id="PF24315">
    <property type="entry name" value="DUF7489"/>
    <property type="match status" value="1"/>
</dbReference>
<keyword evidence="4" id="KW-1185">Reference proteome</keyword>
<dbReference type="EMBL" id="CP032229">
    <property type="protein sequence ID" value="QBJ91551.1"/>
    <property type="molecule type" value="Genomic_DNA"/>
</dbReference>
<protein>
    <recommendedName>
        <fullName evidence="2">DUF7489 domain-containing protein</fullName>
    </recommendedName>
</protein>
<evidence type="ECO:0000259" key="2">
    <source>
        <dbReference type="Pfam" id="PF24315"/>
    </source>
</evidence>
<dbReference type="InterPro" id="IPR055912">
    <property type="entry name" value="DUF7489"/>
</dbReference>